<dbReference type="AlphaFoldDB" id="A0AAD9ZVN1"/>
<dbReference type="InterPro" id="IPR007021">
    <property type="entry name" value="DUF659"/>
</dbReference>
<dbReference type="PANTHER" id="PTHR32166">
    <property type="entry name" value="OSJNBA0013A04.12 PROTEIN"/>
    <property type="match status" value="1"/>
</dbReference>
<evidence type="ECO:0000256" key="1">
    <source>
        <dbReference type="SAM" id="MobiDB-lite"/>
    </source>
</evidence>
<dbReference type="SUPFAM" id="SSF53098">
    <property type="entry name" value="Ribonuclease H-like"/>
    <property type="match status" value="1"/>
</dbReference>
<evidence type="ECO:0000313" key="5">
    <source>
        <dbReference type="Proteomes" id="UP001281410"/>
    </source>
</evidence>
<feature type="domain" description="HAT C-terminal dimerisation" evidence="3">
    <location>
        <begin position="345"/>
        <end position="388"/>
    </location>
</feature>
<gene>
    <name evidence="4" type="ORF">Dsin_025092</name>
</gene>
<reference evidence="4" key="1">
    <citation type="journal article" date="2023" name="Plant J.">
        <title>Genome sequences and population genomics provide insights into the demographic history, inbreeding, and mutation load of two 'living fossil' tree species of Dipteronia.</title>
        <authorList>
            <person name="Feng Y."/>
            <person name="Comes H.P."/>
            <person name="Chen J."/>
            <person name="Zhu S."/>
            <person name="Lu R."/>
            <person name="Zhang X."/>
            <person name="Li P."/>
            <person name="Qiu J."/>
            <person name="Olsen K.M."/>
            <person name="Qiu Y."/>
        </authorList>
    </citation>
    <scope>NUCLEOTIDE SEQUENCE</scope>
    <source>
        <strain evidence="4">NBL</strain>
    </source>
</reference>
<sequence length="476" mass="54005">MEGLGPRKTSKLLGPMDKFANPINPNSSASGKNRNTMKQQSLNDIILKERTHVIQRYVAKWVYQACIPFNALIMIVSLQMVEAIGQFGPSFKPPSQLQLREPLVKEEFETTKEALKKQEQSWKVDECSIMTDAWTDRKRRSIMNLCVNCKEGTTFLSSKDSSAEAHTGENIFKYVLSAIEEVGPENVVQVVTDNASNNMAAAKMLKVKMPSIFWSSCATHTINLMLEDIGKLPKFKNTLEEAKSFTIFIYAHHTTLAFMRTFTRKRDIVRPGVTSTDWEKFKWSKSVKGKAAYNTVLSTVFWNEILYPDDLEKQNIFVNIEFGKYLNKEGPFRRPLALKGCEKNDEFYNPVTWWTNYGSDTPNLQTIAKRILSLTASSSGCERNWSTFEGIDGQEKKVDILLANDASNAQGWIVDDGDDEVEPGSGLEDGEVRDLKDDFQYDNDVAEENVEFESDDDVVFQLDEYVVEDEALETLS</sequence>
<feature type="compositionally biased region" description="Polar residues" evidence="1">
    <location>
        <begin position="23"/>
        <end position="36"/>
    </location>
</feature>
<organism evidence="4 5">
    <name type="scientific">Dipteronia sinensis</name>
    <dbReference type="NCBI Taxonomy" id="43782"/>
    <lineage>
        <taxon>Eukaryota</taxon>
        <taxon>Viridiplantae</taxon>
        <taxon>Streptophyta</taxon>
        <taxon>Embryophyta</taxon>
        <taxon>Tracheophyta</taxon>
        <taxon>Spermatophyta</taxon>
        <taxon>Magnoliopsida</taxon>
        <taxon>eudicotyledons</taxon>
        <taxon>Gunneridae</taxon>
        <taxon>Pentapetalae</taxon>
        <taxon>rosids</taxon>
        <taxon>malvids</taxon>
        <taxon>Sapindales</taxon>
        <taxon>Sapindaceae</taxon>
        <taxon>Hippocastanoideae</taxon>
        <taxon>Acereae</taxon>
        <taxon>Dipteronia</taxon>
    </lineage>
</organism>
<dbReference type="EMBL" id="JANJYJ010000008">
    <property type="protein sequence ID" value="KAK3193782.1"/>
    <property type="molecule type" value="Genomic_DNA"/>
</dbReference>
<proteinExistence type="predicted"/>
<dbReference type="Pfam" id="PF05699">
    <property type="entry name" value="Dimer_Tnp_hAT"/>
    <property type="match status" value="1"/>
</dbReference>
<evidence type="ECO:0008006" key="6">
    <source>
        <dbReference type="Google" id="ProtNLM"/>
    </source>
</evidence>
<dbReference type="PANTHER" id="PTHR32166:SF74">
    <property type="entry name" value="OS05G0256350 PROTEIN"/>
    <property type="match status" value="1"/>
</dbReference>
<comment type="caution">
    <text evidence="4">The sequence shown here is derived from an EMBL/GenBank/DDBJ whole genome shotgun (WGS) entry which is preliminary data.</text>
</comment>
<dbReference type="Pfam" id="PF04937">
    <property type="entry name" value="DUF659"/>
    <property type="match status" value="1"/>
</dbReference>
<evidence type="ECO:0000259" key="2">
    <source>
        <dbReference type="Pfam" id="PF04937"/>
    </source>
</evidence>
<feature type="domain" description="DUF659" evidence="2">
    <location>
        <begin position="94"/>
        <end position="244"/>
    </location>
</feature>
<protein>
    <recommendedName>
        <fullName evidence="6">DUF659 domain-containing protein</fullName>
    </recommendedName>
</protein>
<feature type="region of interest" description="Disordered" evidence="1">
    <location>
        <begin position="417"/>
        <end position="437"/>
    </location>
</feature>
<name>A0AAD9ZVN1_9ROSI</name>
<evidence type="ECO:0000313" key="4">
    <source>
        <dbReference type="EMBL" id="KAK3193782.1"/>
    </source>
</evidence>
<keyword evidence="5" id="KW-1185">Reference proteome</keyword>
<evidence type="ECO:0000259" key="3">
    <source>
        <dbReference type="Pfam" id="PF05699"/>
    </source>
</evidence>
<dbReference type="GO" id="GO:0046983">
    <property type="term" value="F:protein dimerization activity"/>
    <property type="evidence" value="ECO:0007669"/>
    <property type="project" value="InterPro"/>
</dbReference>
<dbReference type="Proteomes" id="UP001281410">
    <property type="component" value="Unassembled WGS sequence"/>
</dbReference>
<dbReference type="InterPro" id="IPR012337">
    <property type="entry name" value="RNaseH-like_sf"/>
</dbReference>
<accession>A0AAD9ZVN1</accession>
<dbReference type="InterPro" id="IPR008906">
    <property type="entry name" value="HATC_C_dom"/>
</dbReference>
<feature type="region of interest" description="Disordered" evidence="1">
    <location>
        <begin position="1"/>
        <end position="36"/>
    </location>
</feature>